<organism evidence="1 2">
    <name type="scientific">Micromonospora violae</name>
    <dbReference type="NCBI Taxonomy" id="1278207"/>
    <lineage>
        <taxon>Bacteria</taxon>
        <taxon>Bacillati</taxon>
        <taxon>Actinomycetota</taxon>
        <taxon>Actinomycetes</taxon>
        <taxon>Micromonosporales</taxon>
        <taxon>Micromonosporaceae</taxon>
        <taxon>Micromonospora</taxon>
    </lineage>
</organism>
<dbReference type="GO" id="GO:0005737">
    <property type="term" value="C:cytoplasm"/>
    <property type="evidence" value="ECO:0007669"/>
    <property type="project" value="TreeGrafter"/>
</dbReference>
<proteinExistence type="predicted"/>
<dbReference type="Gene3D" id="3.30.1780.10">
    <property type="entry name" value="ornithine cyclodeaminase, domain 1"/>
    <property type="match status" value="1"/>
</dbReference>
<protein>
    <submittedName>
        <fullName evidence="1">Alanine dehydrogenase</fullName>
    </submittedName>
</protein>
<dbReference type="PANTHER" id="PTHR13812:SF19">
    <property type="entry name" value="KETIMINE REDUCTASE MU-CRYSTALLIN"/>
    <property type="match status" value="1"/>
</dbReference>
<dbReference type="PANTHER" id="PTHR13812">
    <property type="entry name" value="KETIMINE REDUCTASE MU-CRYSTALLIN"/>
    <property type="match status" value="1"/>
</dbReference>
<gene>
    <name evidence="1" type="ORF">EV382_2979</name>
</gene>
<reference evidence="1 2" key="1">
    <citation type="submission" date="2019-02" db="EMBL/GenBank/DDBJ databases">
        <title>Sequencing the genomes of 1000 actinobacteria strains.</title>
        <authorList>
            <person name="Klenk H.-P."/>
        </authorList>
    </citation>
    <scope>NUCLEOTIDE SEQUENCE [LARGE SCALE GENOMIC DNA]</scope>
    <source>
        <strain evidence="1 2">DSM 45888</strain>
    </source>
</reference>
<dbReference type="SUPFAM" id="SSF51735">
    <property type="entry name" value="NAD(P)-binding Rossmann-fold domains"/>
    <property type="match status" value="1"/>
</dbReference>
<dbReference type="InterPro" id="IPR023401">
    <property type="entry name" value="ODC_N"/>
</dbReference>
<dbReference type="AlphaFoldDB" id="A0A4Q7UEN9"/>
<evidence type="ECO:0000313" key="1">
    <source>
        <dbReference type="EMBL" id="RZT79742.1"/>
    </source>
</evidence>
<dbReference type="PIRSF" id="PIRSF001439">
    <property type="entry name" value="CryM"/>
    <property type="match status" value="1"/>
</dbReference>
<sequence length="351" mass="37645">MDTLLIGHAEIERVLTTVGRDALMDRIIERLTKGLTELGQRARELSPARSGFEREHPTRGVLEWMPHYDSGQGITIKTVAYSPENPRLFGLPTILSTLARYDGDTGRLLVLADGNVLTALRTGATSAVASSLLARPESTVVGLIGAGAQAVTQLHALTRTFPVERVLVWDVRKENAAGLAARTAFLGVPITVAPPDVILARADIISTATSTGVGEPPVLPYGDHQEHLHINAIGSDLVGKTELPRRLLREAFICPDHPEQALREGECQQLAGDDAAGGAIGPSLGELCAFTSQAVAHRDRLTVFDSTGFALEDHLALDVLLEIADELGVGSRAELETRPHDAFDPYSISRE</sequence>
<dbReference type="InterPro" id="IPR003462">
    <property type="entry name" value="ODC_Mu_crystall"/>
</dbReference>
<dbReference type="Gene3D" id="3.40.50.720">
    <property type="entry name" value="NAD(P)-binding Rossmann-like Domain"/>
    <property type="match status" value="1"/>
</dbReference>
<dbReference type="InterPro" id="IPR036291">
    <property type="entry name" value="NAD(P)-bd_dom_sf"/>
</dbReference>
<dbReference type="Pfam" id="PF02423">
    <property type="entry name" value="OCD_Mu_crystall"/>
    <property type="match status" value="1"/>
</dbReference>
<name>A0A4Q7UEN9_9ACTN</name>
<accession>A0A4Q7UEN9</accession>
<keyword evidence="2" id="KW-1185">Reference proteome</keyword>
<dbReference type="Proteomes" id="UP000293781">
    <property type="component" value="Unassembled WGS sequence"/>
</dbReference>
<evidence type="ECO:0000313" key="2">
    <source>
        <dbReference type="Proteomes" id="UP000293781"/>
    </source>
</evidence>
<dbReference type="EMBL" id="SHKK01000001">
    <property type="protein sequence ID" value="RZT79742.1"/>
    <property type="molecule type" value="Genomic_DNA"/>
</dbReference>
<dbReference type="RefSeq" id="WP_244236696.1">
    <property type="nucleotide sequence ID" value="NZ_JBEZZO010000011.1"/>
</dbReference>
<comment type="caution">
    <text evidence="1">The sequence shown here is derived from an EMBL/GenBank/DDBJ whole genome shotgun (WGS) entry which is preliminary data.</text>
</comment>